<keyword evidence="7" id="KW-0175">Coiled coil</keyword>
<dbReference type="GO" id="GO:0008270">
    <property type="term" value="F:zinc ion binding"/>
    <property type="evidence" value="ECO:0007669"/>
    <property type="project" value="UniProtKB-KW"/>
</dbReference>
<evidence type="ECO:0000259" key="9">
    <source>
        <dbReference type="PROSITE" id="PS50119"/>
    </source>
</evidence>
<dbReference type="Gene3D" id="2.60.120.920">
    <property type="match status" value="2"/>
</dbReference>
<dbReference type="GO" id="GO:0005737">
    <property type="term" value="C:cytoplasm"/>
    <property type="evidence" value="ECO:0007669"/>
    <property type="project" value="UniProtKB-ARBA"/>
</dbReference>
<evidence type="ECO:0000256" key="5">
    <source>
        <dbReference type="ARBA" id="ARBA00022859"/>
    </source>
</evidence>
<dbReference type="AlphaFoldDB" id="A0AAV9SPH5"/>
<dbReference type="PROSITE" id="PS50188">
    <property type="entry name" value="B302_SPRY"/>
    <property type="match status" value="2"/>
</dbReference>
<feature type="coiled-coil region" evidence="7">
    <location>
        <begin position="823"/>
        <end position="860"/>
    </location>
</feature>
<evidence type="ECO:0000256" key="4">
    <source>
        <dbReference type="ARBA" id="ARBA00022833"/>
    </source>
</evidence>
<dbReference type="InterPro" id="IPR001841">
    <property type="entry name" value="Znf_RING"/>
</dbReference>
<dbReference type="Pfam" id="PF00643">
    <property type="entry name" value="zf-B_box"/>
    <property type="match status" value="2"/>
</dbReference>
<feature type="domain" description="B box-type" evidence="9">
    <location>
        <begin position="145"/>
        <end position="185"/>
    </location>
</feature>
<dbReference type="EMBL" id="JAHHUM010000034">
    <property type="protein sequence ID" value="KAK5623356.1"/>
    <property type="molecule type" value="Genomic_DNA"/>
</dbReference>
<dbReference type="PROSITE" id="PS00518">
    <property type="entry name" value="ZF_RING_1"/>
    <property type="match status" value="2"/>
</dbReference>
<evidence type="ECO:0000313" key="12">
    <source>
        <dbReference type="Proteomes" id="UP001311232"/>
    </source>
</evidence>
<name>A0AAV9SPH5_9TELE</name>
<keyword evidence="2" id="KW-0479">Metal-binding</keyword>
<dbReference type="SUPFAM" id="SSF49899">
    <property type="entry name" value="Concanavalin A-like lectins/glucanases"/>
    <property type="match status" value="2"/>
</dbReference>
<dbReference type="Pfam" id="PF25600">
    <property type="entry name" value="TRIM_CC"/>
    <property type="match status" value="3"/>
</dbReference>
<reference evidence="11 12" key="1">
    <citation type="submission" date="2021-06" db="EMBL/GenBank/DDBJ databases">
        <authorList>
            <person name="Palmer J.M."/>
        </authorList>
    </citation>
    <scope>NUCLEOTIDE SEQUENCE [LARGE SCALE GENOMIC DNA]</scope>
    <source>
        <strain evidence="11 12">MEX-2019</strain>
        <tissue evidence="11">Muscle</tissue>
    </source>
</reference>
<feature type="coiled-coil region" evidence="7">
    <location>
        <begin position="226"/>
        <end position="263"/>
    </location>
</feature>
<comment type="caution">
    <text evidence="11">The sequence shown here is derived from an EMBL/GenBank/DDBJ whole genome shotgun (WGS) entry which is preliminary data.</text>
</comment>
<dbReference type="PANTHER" id="PTHR25465:SF32">
    <property type="entry name" value="BLOODTHIRSTY-RELATED GENE FAMILY, MEMBER 16 ISOFORM X1-RELATED"/>
    <property type="match status" value="1"/>
</dbReference>
<dbReference type="Gene3D" id="3.30.160.60">
    <property type="entry name" value="Classic Zinc Finger"/>
    <property type="match status" value="2"/>
</dbReference>
<dbReference type="Proteomes" id="UP001311232">
    <property type="component" value="Unassembled WGS sequence"/>
</dbReference>
<feature type="domain" description="RING-type" evidence="8">
    <location>
        <begin position="17"/>
        <end position="57"/>
    </location>
</feature>
<feature type="domain" description="RING-type" evidence="8">
    <location>
        <begin position="582"/>
        <end position="622"/>
    </location>
</feature>
<keyword evidence="12" id="KW-1185">Reference proteome</keyword>
<protein>
    <submittedName>
        <fullName evidence="11">Uncharacterized protein</fullName>
    </submittedName>
</protein>
<dbReference type="InterPro" id="IPR043136">
    <property type="entry name" value="B30.2/SPRY_sf"/>
</dbReference>
<feature type="coiled-coil region" evidence="7">
    <location>
        <begin position="493"/>
        <end position="541"/>
    </location>
</feature>
<dbReference type="SUPFAM" id="SSF57850">
    <property type="entry name" value="RING/U-box"/>
    <property type="match status" value="2"/>
</dbReference>
<dbReference type="GO" id="GO:0045087">
    <property type="term" value="P:innate immune response"/>
    <property type="evidence" value="ECO:0007669"/>
    <property type="project" value="UniProtKB-KW"/>
</dbReference>
<evidence type="ECO:0000256" key="7">
    <source>
        <dbReference type="SAM" id="Coils"/>
    </source>
</evidence>
<dbReference type="InterPro" id="IPR001870">
    <property type="entry name" value="B30.2/SPRY"/>
</dbReference>
<dbReference type="InterPro" id="IPR058030">
    <property type="entry name" value="TRIM8/14/16/25/29/45/65_CC"/>
</dbReference>
<organism evidence="11 12">
    <name type="scientific">Crenichthys baileyi</name>
    <name type="common">White River springfish</name>
    <dbReference type="NCBI Taxonomy" id="28760"/>
    <lineage>
        <taxon>Eukaryota</taxon>
        <taxon>Metazoa</taxon>
        <taxon>Chordata</taxon>
        <taxon>Craniata</taxon>
        <taxon>Vertebrata</taxon>
        <taxon>Euteleostomi</taxon>
        <taxon>Actinopterygii</taxon>
        <taxon>Neopterygii</taxon>
        <taxon>Teleostei</taxon>
        <taxon>Neoteleostei</taxon>
        <taxon>Acanthomorphata</taxon>
        <taxon>Ovalentaria</taxon>
        <taxon>Atherinomorphae</taxon>
        <taxon>Cyprinodontiformes</taxon>
        <taxon>Goodeidae</taxon>
        <taxon>Crenichthys</taxon>
    </lineage>
</organism>
<dbReference type="InterPro" id="IPR013320">
    <property type="entry name" value="ConA-like_dom_sf"/>
</dbReference>
<dbReference type="PROSITE" id="PS50089">
    <property type="entry name" value="ZF_RING_2"/>
    <property type="match status" value="2"/>
</dbReference>
<dbReference type="InterPro" id="IPR003879">
    <property type="entry name" value="Butyrophylin_SPRY"/>
</dbReference>
<dbReference type="Pfam" id="PF00622">
    <property type="entry name" value="SPRY"/>
    <property type="match status" value="2"/>
</dbReference>
<dbReference type="SUPFAM" id="SSF57845">
    <property type="entry name" value="B-box zinc-binding domain"/>
    <property type="match status" value="2"/>
</dbReference>
<dbReference type="Pfam" id="PF13445">
    <property type="entry name" value="zf-RING_UBOX"/>
    <property type="match status" value="2"/>
</dbReference>
<evidence type="ECO:0000256" key="6">
    <source>
        <dbReference type="PROSITE-ProRule" id="PRU00024"/>
    </source>
</evidence>
<dbReference type="PROSITE" id="PS50119">
    <property type="entry name" value="ZF_BBOX"/>
    <property type="match status" value="2"/>
</dbReference>
<dbReference type="SMART" id="SM00589">
    <property type="entry name" value="PRY"/>
    <property type="match status" value="2"/>
</dbReference>
<dbReference type="InterPro" id="IPR051051">
    <property type="entry name" value="E3_ubiq-ligase_TRIM/RNF"/>
</dbReference>
<dbReference type="PANTHER" id="PTHR25465">
    <property type="entry name" value="B-BOX DOMAIN CONTAINING"/>
    <property type="match status" value="1"/>
</dbReference>
<keyword evidence="5" id="KW-0391">Immunity</keyword>
<dbReference type="InterPro" id="IPR017907">
    <property type="entry name" value="Znf_RING_CS"/>
</dbReference>
<feature type="domain" description="B30.2/SPRY" evidence="10">
    <location>
        <begin position="899"/>
        <end position="1090"/>
    </location>
</feature>
<dbReference type="InterPro" id="IPR000315">
    <property type="entry name" value="Znf_B-box"/>
</dbReference>
<dbReference type="SMART" id="SM00336">
    <property type="entry name" value="BBOX"/>
    <property type="match status" value="2"/>
</dbReference>
<keyword evidence="1" id="KW-0399">Innate immunity</keyword>
<evidence type="ECO:0000313" key="11">
    <source>
        <dbReference type="EMBL" id="KAK5623356.1"/>
    </source>
</evidence>
<dbReference type="InterPro" id="IPR027370">
    <property type="entry name" value="Znf-RING_euk"/>
</dbReference>
<dbReference type="Gene3D" id="4.10.830.40">
    <property type="match status" value="2"/>
</dbReference>
<keyword evidence="3 6" id="KW-0863">Zinc-finger</keyword>
<proteinExistence type="predicted"/>
<dbReference type="InterPro" id="IPR013083">
    <property type="entry name" value="Znf_RING/FYVE/PHD"/>
</dbReference>
<accession>A0AAV9SPH5</accession>
<dbReference type="InterPro" id="IPR003877">
    <property type="entry name" value="SPRY_dom"/>
</dbReference>
<feature type="domain" description="B30.2/SPRY" evidence="10">
    <location>
        <begin position="302"/>
        <end position="499"/>
    </location>
</feature>
<evidence type="ECO:0000256" key="2">
    <source>
        <dbReference type="ARBA" id="ARBA00022723"/>
    </source>
</evidence>
<dbReference type="SMART" id="SM00449">
    <property type="entry name" value="SPRY"/>
    <property type="match status" value="2"/>
</dbReference>
<dbReference type="InterPro" id="IPR006574">
    <property type="entry name" value="PRY"/>
</dbReference>
<evidence type="ECO:0000256" key="1">
    <source>
        <dbReference type="ARBA" id="ARBA00022588"/>
    </source>
</evidence>
<keyword evidence="4" id="KW-0862">Zinc</keyword>
<dbReference type="Gene3D" id="3.30.40.10">
    <property type="entry name" value="Zinc/RING finger domain, C3HC4 (zinc finger)"/>
    <property type="match status" value="2"/>
</dbReference>
<dbReference type="SMART" id="SM00184">
    <property type="entry name" value="RING"/>
    <property type="match status" value="2"/>
</dbReference>
<sequence>MSSHSLLTSLPEEHFRCLICLDLFTEPVTTPCGHNFCRTCLSQQWSDSEFYQCPKCNKRFLMKPEFSTNEVIAEMSVQIKRRKTEALESANAPWQVKCDVCTGLRFKASKSCLVCLASYCDGHLEPHQRVPALMRHKLVEPVENLEERVCEKHARILEFFCRREQVCICLLCCEAEHGDHETVSVEEEGVLQKVKVDKETDNAEKLFSNLMSRVQEIQSKLKSNIDEKLQKSNVKVQAMIQELEEEIAALQRKHVQLEELSQNEDPLQLLQTLQTLSTMSETKDWSRTKVYSDLCIQTMRRAMDYLMTSFQTELKTLTHIESVIFDVSTAGAGLIVTENGTRLKFSKQARTPSYESQRFELPMVFGKNGFNSGRHYWEVQVGFRNNWHVGVALETVSRSDKVIVKKDNGFFSMGKNGFDYSLHCSPSRELHLCTRPRNVGIYLDYEEGRVSFYSLNEKLHINSYVKADNETENAENLFKNLMTTVQQSQSNLKADIDEKLRKSQEKVQAMIQELEEEVTALQKKNSQLEELSQNEDHLQLLQALNTMSETKDWSKTKVYPDQDCIMSSHSLLTSLPEEHFRCLICLDLFTEPVTTPCGHNFCRTCLSQQWSDSEFYQCPKCNKRFLIKPEFSTNEVIAEMSVQIKRRKTEALESANAPWQVKCDVCTGLRFKASKSCLVCLASYCDGHLEPHQRVPALMRHKLVEPVENLEERVCEKHARILEFFCRREQVCICLLCCEAEHRDHETVSVEEEGVLQKESIKSRQAKINLMINERMEKIKEFTYSSEMRQVKVDKETDNAEKLFSNLMSRVQEIQSKLKSNIDEKLQKSNVKVQAMIQELEEEIAALQRKHVQLEELSQNEDPLQLLQTLQTLSTMSETKDWSRTKVYSDLCIQTMRRAMDYLMTSFQTELKTLTHIESVIFDVSTAGAGLIVTENGTRLKFSKQARTPSYESQRFELPMVFGKNGFNSGRHYWEVQVGFRNNWHVGVALETVSRSDKVIVKKDNGFFSMGKNGFDYSLHCSPSRELHLCTRPRNVGIYLDYEEGRVSFYSLNEKLHINSYVGESFTGKLFPYFYLYSKAKRSEALLLTP</sequence>
<evidence type="ECO:0000259" key="8">
    <source>
        <dbReference type="PROSITE" id="PS50089"/>
    </source>
</evidence>
<evidence type="ECO:0000259" key="10">
    <source>
        <dbReference type="PROSITE" id="PS50188"/>
    </source>
</evidence>
<gene>
    <name evidence="11" type="ORF">CRENBAI_015635</name>
</gene>
<evidence type="ECO:0000256" key="3">
    <source>
        <dbReference type="ARBA" id="ARBA00022771"/>
    </source>
</evidence>
<dbReference type="PRINTS" id="PR01407">
    <property type="entry name" value="BUTYPHLNCDUF"/>
</dbReference>
<feature type="domain" description="B box-type" evidence="9">
    <location>
        <begin position="710"/>
        <end position="750"/>
    </location>
</feature>
<dbReference type="CDD" id="cd19769">
    <property type="entry name" value="Bbox2_TRIM16-like"/>
    <property type="match status" value="2"/>
</dbReference>